<feature type="region of interest" description="Disordered" evidence="1">
    <location>
        <begin position="251"/>
        <end position="291"/>
    </location>
</feature>
<comment type="caution">
    <text evidence="2">The sequence shown here is derived from an EMBL/GenBank/DDBJ whole genome shotgun (WGS) entry which is preliminary data.</text>
</comment>
<feature type="region of interest" description="Disordered" evidence="1">
    <location>
        <begin position="202"/>
        <end position="236"/>
    </location>
</feature>
<feature type="compositionally biased region" description="Polar residues" evidence="1">
    <location>
        <begin position="203"/>
        <end position="221"/>
    </location>
</feature>
<dbReference type="Proteomes" id="UP000663862">
    <property type="component" value="Unassembled WGS sequence"/>
</dbReference>
<feature type="compositionally biased region" description="Low complexity" evidence="1">
    <location>
        <begin position="96"/>
        <end position="117"/>
    </location>
</feature>
<protein>
    <submittedName>
        <fullName evidence="2">Uncharacterized protein</fullName>
    </submittedName>
</protein>
<feature type="compositionally biased region" description="Basic residues" evidence="1">
    <location>
        <begin position="279"/>
        <end position="291"/>
    </location>
</feature>
<name>A0A821BIS1_9BILA</name>
<feature type="region of interest" description="Disordered" evidence="1">
    <location>
        <begin position="76"/>
        <end position="127"/>
    </location>
</feature>
<feature type="compositionally biased region" description="Acidic residues" evidence="1">
    <location>
        <begin position="251"/>
        <end position="266"/>
    </location>
</feature>
<evidence type="ECO:0000256" key="1">
    <source>
        <dbReference type="SAM" id="MobiDB-lite"/>
    </source>
</evidence>
<feature type="compositionally biased region" description="Low complexity" evidence="1">
    <location>
        <begin position="427"/>
        <end position="444"/>
    </location>
</feature>
<dbReference type="EMBL" id="CAJOBQ010003047">
    <property type="protein sequence ID" value="CAF4591361.1"/>
    <property type="molecule type" value="Genomic_DNA"/>
</dbReference>
<feature type="compositionally biased region" description="Basic and acidic residues" evidence="1">
    <location>
        <begin position="267"/>
        <end position="278"/>
    </location>
</feature>
<organism evidence="2 3">
    <name type="scientific">Rotaria socialis</name>
    <dbReference type="NCBI Taxonomy" id="392032"/>
    <lineage>
        <taxon>Eukaryota</taxon>
        <taxon>Metazoa</taxon>
        <taxon>Spiralia</taxon>
        <taxon>Gnathifera</taxon>
        <taxon>Rotifera</taxon>
        <taxon>Eurotatoria</taxon>
        <taxon>Bdelloidea</taxon>
        <taxon>Philodinida</taxon>
        <taxon>Philodinidae</taxon>
        <taxon>Rotaria</taxon>
    </lineage>
</organism>
<dbReference type="AlphaFoldDB" id="A0A821BIS1"/>
<sequence length="519" mass="60571">MINELDNCLLIGVTQKSGDQSQLIANIYQNRDVSSKLRRFRRHGKLLTIRVPRKILISKQLKDYFPDTKIYSSILSNRNRNRNQIRGGRGERNRLNQPRNGSNQQRRSQSRQPPRQQRQPRRNGSRQIQLNDFISAQLRDRSSSIANLPEEFEAFNSTTNVNNVPIDALPQRAIFARTTPADSTQPFNVVNVVNDDEIREQPIINSGRNQKRQTSTTTASFRQQQQRRIRQEQYRRNGINTNNRFAVLAEDNNDDADDYDYDDDDNVKDNVDNDEPLRSFKKNNNNKRKRKKERLYLKHERIITWIHENVPQKEIIDNSGNYAYVLTSINIYDEWIRANYNLQIWQNYFKMATENKHWAKEIIQRTKQHDEIVNNRFIKNKINQLALIIVQSSASISDLKTQLRSYWSQIPSYKGSKAAMDAMAQGTSTTTSSTTESTTSKLTTTSLAPDRVRDKVGQVEKIIYKYLFHCTAHAKKLTEDRIRSAKAQLIEFKALEDFQLASTPNHRIIHFVLKSKMKL</sequence>
<evidence type="ECO:0000313" key="3">
    <source>
        <dbReference type="Proteomes" id="UP000663862"/>
    </source>
</evidence>
<proteinExistence type="predicted"/>
<evidence type="ECO:0000313" key="2">
    <source>
        <dbReference type="EMBL" id="CAF4591361.1"/>
    </source>
</evidence>
<reference evidence="2" key="1">
    <citation type="submission" date="2021-02" db="EMBL/GenBank/DDBJ databases">
        <authorList>
            <person name="Nowell W R."/>
        </authorList>
    </citation>
    <scope>NUCLEOTIDE SEQUENCE</scope>
</reference>
<gene>
    <name evidence="2" type="ORF">TSG867_LOCUS27227</name>
</gene>
<feature type="region of interest" description="Disordered" evidence="1">
    <location>
        <begin position="424"/>
        <end position="444"/>
    </location>
</feature>
<accession>A0A821BIS1</accession>